<feature type="region of interest" description="Disordered" evidence="1">
    <location>
        <begin position="302"/>
        <end position="343"/>
    </location>
</feature>
<protein>
    <recommendedName>
        <fullName evidence="4">IPT/TIG domain-containing protein</fullName>
    </recommendedName>
</protein>
<dbReference type="EMBL" id="AP019377">
    <property type="protein sequence ID" value="BBH95017.1"/>
    <property type="molecule type" value="Genomic_DNA"/>
</dbReference>
<dbReference type="AlphaFoldDB" id="A0A455T3A4"/>
<name>A0A455T3A4_9CHLR</name>
<gene>
    <name evidence="3" type="ORF">KTA_32160</name>
</gene>
<evidence type="ECO:0000313" key="3">
    <source>
        <dbReference type="EMBL" id="BBH95017.1"/>
    </source>
</evidence>
<feature type="compositionally biased region" description="Low complexity" evidence="1">
    <location>
        <begin position="182"/>
        <end position="195"/>
    </location>
</feature>
<feature type="compositionally biased region" description="Low complexity" evidence="1">
    <location>
        <begin position="203"/>
        <end position="218"/>
    </location>
</feature>
<feature type="compositionally biased region" description="Polar residues" evidence="1">
    <location>
        <begin position="226"/>
        <end position="248"/>
    </location>
</feature>
<keyword evidence="2" id="KW-1133">Transmembrane helix</keyword>
<keyword evidence="2" id="KW-0472">Membrane</keyword>
<feature type="transmembrane region" description="Helical" evidence="2">
    <location>
        <begin position="250"/>
        <end position="272"/>
    </location>
</feature>
<evidence type="ECO:0000256" key="2">
    <source>
        <dbReference type="SAM" id="Phobius"/>
    </source>
</evidence>
<evidence type="ECO:0000256" key="1">
    <source>
        <dbReference type="SAM" id="MobiDB-lite"/>
    </source>
</evidence>
<evidence type="ECO:0008006" key="4">
    <source>
        <dbReference type="Google" id="ProtNLM"/>
    </source>
</evidence>
<proteinExistence type="predicted"/>
<feature type="region of interest" description="Disordered" evidence="1">
    <location>
        <begin position="182"/>
        <end position="249"/>
    </location>
</feature>
<organism evidence="3">
    <name type="scientific">Thermogemmatispora argillosa</name>
    <dbReference type="NCBI Taxonomy" id="2045280"/>
    <lineage>
        <taxon>Bacteria</taxon>
        <taxon>Bacillati</taxon>
        <taxon>Chloroflexota</taxon>
        <taxon>Ktedonobacteria</taxon>
        <taxon>Thermogemmatisporales</taxon>
        <taxon>Thermogemmatisporaceae</taxon>
        <taxon>Thermogemmatispora</taxon>
    </lineage>
</organism>
<reference evidence="3" key="1">
    <citation type="submission" date="2018-12" db="EMBL/GenBank/DDBJ databases">
        <title>Novel natural products biosynthetic potential of the class Ktedonobacteria.</title>
        <authorList>
            <person name="Zheng Y."/>
            <person name="Saitou A."/>
            <person name="Wang C.M."/>
            <person name="Toyoda A."/>
            <person name="Minakuchi Y."/>
            <person name="Sekiguchi Y."/>
            <person name="Ueda K."/>
            <person name="Takano H."/>
            <person name="Sakai Y."/>
            <person name="Yokota A."/>
            <person name="Yabe S."/>
        </authorList>
    </citation>
    <scope>NUCLEOTIDE SEQUENCE</scope>
    <source>
        <strain evidence="3">A3-2</strain>
    </source>
</reference>
<keyword evidence="2" id="KW-0812">Transmembrane</keyword>
<accession>A0A455T3A4</accession>
<sequence length="371" mass="37685">MITVSGSGWTQLSDGSQVSFGYSQQDCLLGYTPVSTSQPGTVQNGNFSGWLVLPDNLAPGTYKICALIGATPTSAGSYTLLSSASPSLSISPTKVTAGQMATISGSNFLPGGTQVTLVLQAGTTSINLGSVTSDGQGNFTRTILIPNGLVGSAQIKASVGSGSPPTLSASVSFTINPAPAPASTAMPPTIVATTPNPTPTRAPTPTSTQATATADASTNRMPAIATASTKAGTQSRGTLPTSSSSPFSQALPWMVGTTVGGLLLFGLLGSFLQYRRRHRSASLSFHALHEGITLPLASLRRASNGGRSESGSGPARQAEQSQRSEEGLPAAAPDEQISAAPTEVELEALMRQVQGGLSVLPGRGQSPNQQE</sequence>